<dbReference type="PANTHER" id="PTHR47101">
    <property type="entry name" value="PHOSPHATIDATE CYTIDYLYLTRANSFERASE 5, CHLOROPLASTIC"/>
    <property type="match status" value="1"/>
</dbReference>
<protein>
    <recommendedName>
        <fullName evidence="6 16">Phosphatidate cytidylyltransferase</fullName>
        <ecNumber evidence="6 16">2.7.7.41</ecNumber>
    </recommendedName>
</protein>
<dbReference type="AlphaFoldDB" id="A0ABD3E5N2"/>
<dbReference type="GO" id="GO:0016020">
    <property type="term" value="C:membrane"/>
    <property type="evidence" value="ECO:0007669"/>
    <property type="project" value="UniProtKB-SubCell"/>
</dbReference>
<feature type="transmembrane region" description="Helical" evidence="18">
    <location>
        <begin position="318"/>
        <end position="337"/>
    </location>
</feature>
<dbReference type="Pfam" id="PF01148">
    <property type="entry name" value="CTP_transf_1"/>
    <property type="match status" value="1"/>
</dbReference>
<evidence type="ECO:0000256" key="16">
    <source>
        <dbReference type="RuleBase" id="RU003938"/>
    </source>
</evidence>
<name>A0ABD3E5N2_9LAMI</name>
<reference evidence="20" key="1">
    <citation type="journal article" date="2024" name="IScience">
        <title>Strigolactones Initiate the Formation of Haustorium-like Structures in Castilleja.</title>
        <authorList>
            <person name="Buerger M."/>
            <person name="Peterson D."/>
            <person name="Chory J."/>
        </authorList>
    </citation>
    <scope>NUCLEOTIDE SEQUENCE [LARGE SCALE GENOMIC DNA]</scope>
</reference>
<dbReference type="GO" id="GO:0008654">
    <property type="term" value="P:phospholipid biosynthetic process"/>
    <property type="evidence" value="ECO:0007669"/>
    <property type="project" value="UniProtKB-KW"/>
</dbReference>
<keyword evidence="13 18" id="KW-0472">Membrane</keyword>
<evidence type="ECO:0000256" key="11">
    <source>
        <dbReference type="ARBA" id="ARBA00022989"/>
    </source>
</evidence>
<evidence type="ECO:0000256" key="17">
    <source>
        <dbReference type="SAM" id="MobiDB-lite"/>
    </source>
</evidence>
<feature type="transmembrane region" description="Helical" evidence="18">
    <location>
        <begin position="229"/>
        <end position="253"/>
    </location>
</feature>
<feature type="transmembrane region" description="Helical" evidence="18">
    <location>
        <begin position="273"/>
        <end position="297"/>
    </location>
</feature>
<evidence type="ECO:0000256" key="6">
    <source>
        <dbReference type="ARBA" id="ARBA00012487"/>
    </source>
</evidence>
<evidence type="ECO:0000256" key="12">
    <source>
        <dbReference type="ARBA" id="ARBA00023098"/>
    </source>
</evidence>
<dbReference type="PROSITE" id="PS01315">
    <property type="entry name" value="CDS"/>
    <property type="match status" value="1"/>
</dbReference>
<organism evidence="19 20">
    <name type="scientific">Castilleja foliolosa</name>
    <dbReference type="NCBI Taxonomy" id="1961234"/>
    <lineage>
        <taxon>Eukaryota</taxon>
        <taxon>Viridiplantae</taxon>
        <taxon>Streptophyta</taxon>
        <taxon>Embryophyta</taxon>
        <taxon>Tracheophyta</taxon>
        <taxon>Spermatophyta</taxon>
        <taxon>Magnoliopsida</taxon>
        <taxon>eudicotyledons</taxon>
        <taxon>Gunneridae</taxon>
        <taxon>Pentapetalae</taxon>
        <taxon>asterids</taxon>
        <taxon>lamiids</taxon>
        <taxon>Lamiales</taxon>
        <taxon>Orobanchaceae</taxon>
        <taxon>Pedicularideae</taxon>
        <taxon>Castillejinae</taxon>
        <taxon>Castilleja</taxon>
    </lineage>
</organism>
<proteinExistence type="inferred from homology"/>
<evidence type="ECO:0000256" key="2">
    <source>
        <dbReference type="ARBA" id="ARBA00004141"/>
    </source>
</evidence>
<evidence type="ECO:0000256" key="4">
    <source>
        <dbReference type="ARBA" id="ARBA00005189"/>
    </source>
</evidence>
<evidence type="ECO:0000256" key="1">
    <source>
        <dbReference type="ARBA" id="ARBA00001698"/>
    </source>
</evidence>
<feature type="transmembrane region" description="Helical" evidence="18">
    <location>
        <begin position="196"/>
        <end position="217"/>
    </location>
</feature>
<evidence type="ECO:0000256" key="18">
    <source>
        <dbReference type="SAM" id="Phobius"/>
    </source>
</evidence>
<comment type="pathway">
    <text evidence="3 16">Phospholipid metabolism; CDP-diacylglycerol biosynthesis; CDP-diacylglycerol from sn-glycerol 3-phosphate: step 3/3.</text>
</comment>
<keyword evidence="10 16" id="KW-0548">Nucleotidyltransferase</keyword>
<comment type="catalytic activity">
    <reaction evidence="1 16">
        <text>a 1,2-diacyl-sn-glycero-3-phosphate + CTP + H(+) = a CDP-1,2-diacyl-sn-glycerol + diphosphate</text>
        <dbReference type="Rhea" id="RHEA:16229"/>
        <dbReference type="ChEBI" id="CHEBI:15378"/>
        <dbReference type="ChEBI" id="CHEBI:33019"/>
        <dbReference type="ChEBI" id="CHEBI:37563"/>
        <dbReference type="ChEBI" id="CHEBI:58332"/>
        <dbReference type="ChEBI" id="CHEBI:58608"/>
        <dbReference type="EC" id="2.7.7.41"/>
    </reaction>
</comment>
<dbReference type="InterPro" id="IPR000374">
    <property type="entry name" value="PC_trans"/>
</dbReference>
<dbReference type="EC" id="2.7.7.41" evidence="6 16"/>
<evidence type="ECO:0000256" key="10">
    <source>
        <dbReference type="ARBA" id="ARBA00022695"/>
    </source>
</evidence>
<evidence type="ECO:0000313" key="19">
    <source>
        <dbReference type="EMBL" id="KAL3649442.1"/>
    </source>
</evidence>
<feature type="transmembrane region" description="Helical" evidence="18">
    <location>
        <begin position="343"/>
        <end position="360"/>
    </location>
</feature>
<evidence type="ECO:0000256" key="9">
    <source>
        <dbReference type="ARBA" id="ARBA00022692"/>
    </source>
</evidence>
<evidence type="ECO:0000256" key="3">
    <source>
        <dbReference type="ARBA" id="ARBA00005119"/>
    </source>
</evidence>
<comment type="subcellular location">
    <subcellularLocation>
        <location evidence="2">Membrane</location>
        <topology evidence="2">Multi-pass membrane protein</topology>
    </subcellularLocation>
</comment>
<dbReference type="PANTHER" id="PTHR47101:SF1">
    <property type="entry name" value="PHOSPHATIDATE CYTIDYLYLTRANSFERASE 4, CHLOROPLASTIC"/>
    <property type="match status" value="1"/>
</dbReference>
<accession>A0ABD3E5N2</accession>
<comment type="caution">
    <text evidence="19">The sequence shown here is derived from an EMBL/GenBank/DDBJ whole genome shotgun (WGS) entry which is preliminary data.</text>
</comment>
<dbReference type="EMBL" id="JAVIJP010000007">
    <property type="protein sequence ID" value="KAL3649442.1"/>
    <property type="molecule type" value="Genomic_DNA"/>
</dbReference>
<keyword evidence="11 18" id="KW-1133">Transmembrane helix</keyword>
<feature type="transmembrane region" description="Helical" evidence="18">
    <location>
        <begin position="123"/>
        <end position="154"/>
    </location>
</feature>
<evidence type="ECO:0000256" key="7">
    <source>
        <dbReference type="ARBA" id="ARBA00022516"/>
    </source>
</evidence>
<keyword evidence="12" id="KW-0443">Lipid metabolism</keyword>
<keyword evidence="9 16" id="KW-0812">Transmembrane</keyword>
<dbReference type="GO" id="GO:0004605">
    <property type="term" value="F:phosphatidate cytidylyltransferase activity"/>
    <property type="evidence" value="ECO:0007669"/>
    <property type="project" value="UniProtKB-EC"/>
</dbReference>
<comment type="similarity">
    <text evidence="5 16">Belongs to the CDS family.</text>
</comment>
<feature type="region of interest" description="Disordered" evidence="17">
    <location>
        <begin position="81"/>
        <end position="113"/>
    </location>
</feature>
<evidence type="ECO:0000256" key="8">
    <source>
        <dbReference type="ARBA" id="ARBA00022679"/>
    </source>
</evidence>
<gene>
    <name evidence="19" type="primary">CDS5</name>
    <name evidence="19" type="ORF">CASFOL_005845</name>
</gene>
<feature type="compositionally biased region" description="Acidic residues" evidence="17">
    <location>
        <begin position="84"/>
        <end position="93"/>
    </location>
</feature>
<keyword evidence="8 16" id="KW-0808">Transferase</keyword>
<keyword evidence="20" id="KW-1185">Reference proteome</keyword>
<evidence type="ECO:0000256" key="13">
    <source>
        <dbReference type="ARBA" id="ARBA00023136"/>
    </source>
</evidence>
<evidence type="ECO:0000256" key="15">
    <source>
        <dbReference type="ARBA" id="ARBA00023264"/>
    </source>
</evidence>
<evidence type="ECO:0000313" key="20">
    <source>
        <dbReference type="Proteomes" id="UP001632038"/>
    </source>
</evidence>
<keyword evidence="14" id="KW-0594">Phospholipid biosynthesis</keyword>
<evidence type="ECO:0000256" key="5">
    <source>
        <dbReference type="ARBA" id="ARBA00010185"/>
    </source>
</evidence>
<comment type="pathway">
    <text evidence="4">Lipid metabolism.</text>
</comment>
<evidence type="ECO:0000256" key="14">
    <source>
        <dbReference type="ARBA" id="ARBA00023209"/>
    </source>
</evidence>
<sequence length="413" mass="44479">MAPQIVELNRIALIPLTLTSLCSCPARVNLRHLELGAQPNFRKLSFKLEVGAQGARGQISVPNGVLVKHRRRVISAMARAEQPEQIDDSEITNEEVQRDTQLSAESEMDSEHRQKTSQLKKRVIFGLVIGVSVGGVVLAGGWVFTVALAAAVFVGSREYFELVRSRGIASGMTPPPRYVSRACSAICALMPLLTLYYGNIDMTVTSAAFFVAMALLLQRGNPRFAQLSTTMFGLFYCGYLPCFWVKLRCGLAVPALNTRLVESWPLLLGGQTMWTVGLVATLISISSIIAADTFAFIGGKAFGRTPLTIVSPKKTWEGAVAGLGGCIAISVLLAKILCWPTSIPSAIAFGILNFFGSLFGDLTESMIKRDAGVKDSGSLIPGHGGILDRVDSYIFTGALAHSFVKTFLPLYGV</sequence>
<dbReference type="Proteomes" id="UP001632038">
    <property type="component" value="Unassembled WGS sequence"/>
</dbReference>
<keyword evidence="7" id="KW-0444">Lipid biosynthesis</keyword>
<keyword evidence="15" id="KW-1208">Phospholipid metabolism</keyword>